<reference evidence="5 6" key="1">
    <citation type="submission" date="2009-12" db="EMBL/GenBank/DDBJ databases">
        <authorList>
            <person name="Shrivastava S."/>
            <person name="Madupu R."/>
            <person name="Durkin A.S."/>
            <person name="Torralba M."/>
            <person name="Methe B."/>
            <person name="Sutton G.G."/>
            <person name="Strausberg R.L."/>
            <person name="Nelson K.E."/>
        </authorList>
    </citation>
    <scope>NUCLEOTIDE SEQUENCE [LARGE SCALE GENOMIC DNA]</scope>
    <source>
        <strain evidence="5 6">W5455</strain>
    </source>
</reference>
<comment type="caution">
    <text evidence="2">Lacks conserved residue(s) required for the propagation of feature annotation.</text>
</comment>
<dbReference type="Pfam" id="PF00436">
    <property type="entry name" value="SSB"/>
    <property type="match status" value="1"/>
</dbReference>
<dbReference type="RefSeq" id="WP_009163940.1">
    <property type="nucleotide sequence ID" value="NZ_ADFP01000028.1"/>
</dbReference>
<dbReference type="PANTHER" id="PTHR10302">
    <property type="entry name" value="SINGLE-STRANDED DNA-BINDING PROTEIN"/>
    <property type="match status" value="1"/>
</dbReference>
<dbReference type="InterPro" id="IPR012340">
    <property type="entry name" value="NA-bd_OB-fold"/>
</dbReference>
<comment type="subunit">
    <text evidence="2">Homotetramer.</text>
</comment>
<dbReference type="PANTHER" id="PTHR10302:SF27">
    <property type="entry name" value="SINGLE-STRANDED DNA-BINDING PROTEIN"/>
    <property type="match status" value="1"/>
</dbReference>
<dbReference type="InterPro" id="IPR011344">
    <property type="entry name" value="ssDNA-bd"/>
</dbReference>
<dbReference type="SUPFAM" id="SSF50249">
    <property type="entry name" value="Nucleic acid-binding proteins"/>
    <property type="match status" value="1"/>
</dbReference>
<dbReference type="InterPro" id="IPR000424">
    <property type="entry name" value="Primosome_PriB/ssb"/>
</dbReference>
<organism evidence="5 6">
    <name type="scientific">Pyramidobacter piscolens W5455</name>
    <dbReference type="NCBI Taxonomy" id="352165"/>
    <lineage>
        <taxon>Bacteria</taxon>
        <taxon>Thermotogati</taxon>
        <taxon>Synergistota</taxon>
        <taxon>Synergistia</taxon>
        <taxon>Synergistales</taxon>
        <taxon>Dethiosulfovibrionaceae</taxon>
        <taxon>Pyramidobacter</taxon>
    </lineage>
</organism>
<feature type="region of interest" description="Disordered" evidence="4">
    <location>
        <begin position="111"/>
        <end position="191"/>
    </location>
</feature>
<comment type="caution">
    <text evidence="5">The sequence shown here is derived from an EMBL/GenBank/DDBJ whole genome shotgun (WGS) entry which is preliminary data.</text>
</comment>
<dbReference type="GeneID" id="90986962"/>
<evidence type="ECO:0000256" key="2">
    <source>
        <dbReference type="HAMAP-Rule" id="MF_00984"/>
    </source>
</evidence>
<dbReference type="EMBL" id="ADFP01000028">
    <property type="protein sequence ID" value="EFB91592.1"/>
    <property type="molecule type" value="Genomic_DNA"/>
</dbReference>
<dbReference type="CDD" id="cd04496">
    <property type="entry name" value="SSB_OBF"/>
    <property type="match status" value="1"/>
</dbReference>
<feature type="compositionally biased region" description="Gly residues" evidence="4">
    <location>
        <begin position="117"/>
        <end position="136"/>
    </location>
</feature>
<keyword evidence="1 2" id="KW-0238">DNA-binding</keyword>
<dbReference type="PROSITE" id="PS50935">
    <property type="entry name" value="SSB"/>
    <property type="match status" value="1"/>
</dbReference>
<gene>
    <name evidence="5" type="ORF">HMPREF7215_2294</name>
</gene>
<evidence type="ECO:0000256" key="4">
    <source>
        <dbReference type="SAM" id="MobiDB-lite"/>
    </source>
</evidence>
<name>A0ABM9ZXG5_9BACT</name>
<evidence type="ECO:0000313" key="5">
    <source>
        <dbReference type="EMBL" id="EFB91592.1"/>
    </source>
</evidence>
<keyword evidence="6" id="KW-1185">Reference proteome</keyword>
<proteinExistence type="inferred from homology"/>
<evidence type="ECO:0000256" key="3">
    <source>
        <dbReference type="RuleBase" id="RU000524"/>
    </source>
</evidence>
<accession>A0ABM9ZXG5</accession>
<dbReference type="NCBIfam" id="TIGR00621">
    <property type="entry name" value="ssb"/>
    <property type="match status" value="1"/>
</dbReference>
<sequence>MRGYNRAIIMGNVARDPEIRYTATQRAVASFSVAVNRSWKDQNGEMREEVCFIPVVVWGKGAEVCERYLKKGGGILVEGRINVRSYEAKTGEKRYVTEIVADNFQFVGGRRDEGGSAPYGGQDGGSGSYQSQGGGSYQSARGGAPKSYRDSQPPQNEGGFGANDSFPMDISELDSGAPNIAAPEDEADIPF</sequence>
<dbReference type="Proteomes" id="UP000006462">
    <property type="component" value="Unassembled WGS sequence"/>
</dbReference>
<evidence type="ECO:0000256" key="1">
    <source>
        <dbReference type="ARBA" id="ARBA00023125"/>
    </source>
</evidence>
<dbReference type="HAMAP" id="MF_00984">
    <property type="entry name" value="SSB"/>
    <property type="match status" value="1"/>
</dbReference>
<protein>
    <recommendedName>
        <fullName evidence="2 3">Single-stranded DNA-binding protein</fullName>
        <shortName evidence="2">SSB</shortName>
    </recommendedName>
</protein>
<dbReference type="Gene3D" id="2.40.50.140">
    <property type="entry name" value="Nucleic acid-binding proteins"/>
    <property type="match status" value="1"/>
</dbReference>
<evidence type="ECO:0000313" key="6">
    <source>
        <dbReference type="Proteomes" id="UP000006462"/>
    </source>
</evidence>